<name>A0A1E4R7U2_9BACI</name>
<dbReference type="InterPro" id="IPR050266">
    <property type="entry name" value="AB_hydrolase_sf"/>
</dbReference>
<accession>A0A1E4R7U2</accession>
<dbReference type="PANTHER" id="PTHR43798">
    <property type="entry name" value="MONOACYLGLYCEROL LIPASE"/>
    <property type="match status" value="1"/>
</dbReference>
<comment type="caution">
    <text evidence="2">The sequence shown here is derived from an EMBL/GenBank/DDBJ whole genome shotgun (WGS) entry which is preliminary data.</text>
</comment>
<dbReference type="AlphaFoldDB" id="A0A1E4R7U2"/>
<feature type="domain" description="AB hydrolase-1" evidence="1">
    <location>
        <begin position="21"/>
        <end position="253"/>
    </location>
</feature>
<dbReference type="SUPFAM" id="SSF53474">
    <property type="entry name" value="alpha/beta-Hydrolases"/>
    <property type="match status" value="1"/>
</dbReference>
<dbReference type="InterPro" id="IPR029058">
    <property type="entry name" value="AB_hydrolase_fold"/>
</dbReference>
<dbReference type="PANTHER" id="PTHR43798:SF6">
    <property type="entry name" value="HYDROLASE, PUTATIVE (AFU_ORTHOLOGUE AFUA_4G13070)-RELATED"/>
    <property type="match status" value="1"/>
</dbReference>
<dbReference type="OrthoDB" id="6191536at2"/>
<reference evidence="2 3" key="1">
    <citation type="submission" date="2016-09" db="EMBL/GenBank/DDBJ databases">
        <title>Draft genome sequence of the soil isolate, Lysinibacillus fusiformis M5, a potential hypoxanthine producer.</title>
        <authorList>
            <person name="Gallegos-Monterrosa R."/>
            <person name="Maroti G."/>
            <person name="Balint B."/>
            <person name="Kovacs A.T."/>
        </authorList>
    </citation>
    <scope>NUCLEOTIDE SEQUENCE [LARGE SCALE GENOMIC DNA]</scope>
    <source>
        <strain evidence="2 3">M5</strain>
    </source>
</reference>
<evidence type="ECO:0000259" key="1">
    <source>
        <dbReference type="Pfam" id="PF00561"/>
    </source>
</evidence>
<dbReference type="Proteomes" id="UP000094784">
    <property type="component" value="Unassembled WGS sequence"/>
</dbReference>
<evidence type="ECO:0000313" key="2">
    <source>
        <dbReference type="EMBL" id="ODV56546.1"/>
    </source>
</evidence>
<sequence length="278" mass="31515">MPFCQTSKANIYFEIIGSGIPIIMLHGFTPDHRLMKGCMEPIFLEQEGWKRIYFDLPGMGKTTNYSSIQNSDEMLEVVNEFIQALIPDESYLLVGESYGGYLARGIMRKSAERLLGAAFICPLILPEKEQRTVSEHCIVTSDHAFLATLSQQELEDFQSNQVVLNAYNWKRYTAEVLVGCSIADHAFLEKIQQSYGFSFAVDEQSFAKPSLFLLGKQDSVVGYEDAFTILKKFPRATFAIVDSAGHNLQIEQPELFTNLMSEWLNRVEAEQGRHNQID</sequence>
<dbReference type="PRINTS" id="PR00111">
    <property type="entry name" value="ABHYDROLASE"/>
</dbReference>
<protein>
    <submittedName>
        <fullName evidence="2">2-hydroxy-6-oxo-6-phenylhexa-2,4-dienoate hydrolase</fullName>
    </submittedName>
</protein>
<dbReference type="InterPro" id="IPR000073">
    <property type="entry name" value="AB_hydrolase_1"/>
</dbReference>
<keyword evidence="2" id="KW-0378">Hydrolase</keyword>
<organism evidence="2 3">
    <name type="scientific">Lysinibacillus fusiformis</name>
    <dbReference type="NCBI Taxonomy" id="28031"/>
    <lineage>
        <taxon>Bacteria</taxon>
        <taxon>Bacillati</taxon>
        <taxon>Bacillota</taxon>
        <taxon>Bacilli</taxon>
        <taxon>Bacillales</taxon>
        <taxon>Bacillaceae</taxon>
        <taxon>Lysinibacillus</taxon>
    </lineage>
</organism>
<gene>
    <name evidence="2" type="ORF">BG258_11890</name>
</gene>
<dbReference type="EMBL" id="MECQ01000001">
    <property type="protein sequence ID" value="ODV56546.1"/>
    <property type="molecule type" value="Genomic_DNA"/>
</dbReference>
<dbReference type="RefSeq" id="WP_069481535.1">
    <property type="nucleotide sequence ID" value="NZ_KV766182.1"/>
</dbReference>
<dbReference type="GO" id="GO:0016787">
    <property type="term" value="F:hydrolase activity"/>
    <property type="evidence" value="ECO:0007669"/>
    <property type="project" value="UniProtKB-KW"/>
</dbReference>
<evidence type="ECO:0000313" key="3">
    <source>
        <dbReference type="Proteomes" id="UP000094784"/>
    </source>
</evidence>
<dbReference type="Pfam" id="PF00561">
    <property type="entry name" value="Abhydrolase_1"/>
    <property type="match status" value="1"/>
</dbReference>
<dbReference type="Gene3D" id="3.40.50.1820">
    <property type="entry name" value="alpha/beta hydrolase"/>
    <property type="match status" value="1"/>
</dbReference>
<proteinExistence type="predicted"/>